<keyword evidence="3" id="KW-1185">Reference proteome</keyword>
<dbReference type="EMBL" id="NGAF01000021">
    <property type="protein sequence ID" value="OXR41256.1"/>
    <property type="molecule type" value="Genomic_DNA"/>
</dbReference>
<protein>
    <recommendedName>
        <fullName evidence="1">Dienelactone hydrolase domain-containing protein</fullName>
    </recommendedName>
</protein>
<dbReference type="SUPFAM" id="SSF53474">
    <property type="entry name" value="alpha/beta-Hydrolases"/>
    <property type="match status" value="1"/>
</dbReference>
<accession>A0A231GXC5</accession>
<evidence type="ECO:0000313" key="3">
    <source>
        <dbReference type="Proteomes" id="UP000215506"/>
    </source>
</evidence>
<dbReference type="InterPro" id="IPR051049">
    <property type="entry name" value="Dienelactone_hydrolase-like"/>
</dbReference>
<dbReference type="GO" id="GO:0016787">
    <property type="term" value="F:hydrolase activity"/>
    <property type="evidence" value="ECO:0007669"/>
    <property type="project" value="InterPro"/>
</dbReference>
<dbReference type="InterPro" id="IPR029058">
    <property type="entry name" value="AB_hydrolase_fold"/>
</dbReference>
<dbReference type="PANTHER" id="PTHR46623:SF6">
    <property type="entry name" value="ALPHA_BETA-HYDROLASES SUPERFAMILY PROTEIN"/>
    <property type="match status" value="1"/>
</dbReference>
<dbReference type="Gene3D" id="3.40.50.1820">
    <property type="entry name" value="alpha/beta hydrolase"/>
    <property type="match status" value="1"/>
</dbReference>
<dbReference type="Pfam" id="PF01738">
    <property type="entry name" value="DLH"/>
    <property type="match status" value="1"/>
</dbReference>
<dbReference type="RefSeq" id="WP_094027691.1">
    <property type="nucleotide sequence ID" value="NZ_NGAF01000021.1"/>
</dbReference>
<gene>
    <name evidence="2" type="ORF">B7C42_06654</name>
</gene>
<name>A0A231GXC5_9NOCA</name>
<evidence type="ECO:0000259" key="1">
    <source>
        <dbReference type="Pfam" id="PF01738"/>
    </source>
</evidence>
<comment type="caution">
    <text evidence="2">The sequence shown here is derived from an EMBL/GenBank/DDBJ whole genome shotgun (WGS) entry which is preliminary data.</text>
</comment>
<dbReference type="Proteomes" id="UP000215506">
    <property type="component" value="Unassembled WGS sequence"/>
</dbReference>
<dbReference type="InterPro" id="IPR002925">
    <property type="entry name" value="Dienelactn_hydro"/>
</dbReference>
<dbReference type="PANTHER" id="PTHR46623">
    <property type="entry name" value="CARBOXYMETHYLENEBUTENOLIDASE-RELATED"/>
    <property type="match status" value="1"/>
</dbReference>
<feature type="domain" description="Dienelactone hydrolase" evidence="1">
    <location>
        <begin position="83"/>
        <end position="208"/>
    </location>
</feature>
<evidence type="ECO:0000313" key="2">
    <source>
        <dbReference type="EMBL" id="OXR41256.1"/>
    </source>
</evidence>
<sequence length="236" mass="25467">MDEPVLIQPTASILSGSTKPVPALDISLGGTPRGLVVLICERGALNREGPGLMNRLAEHGYESLAVEAGSVDASDLDVLMARADDRNWIDEQIGLVGVGHGGSAVFEAAAQRELAAAVSISPAADGPGLLDFDDVVRTPWLGLFGDADPSVSADDRRALASRLAARSQIYTEVVSYPGVGRDFYRYGDDGPGYAAYYDSWQRTVEWLDARVAPRPTARARRWRRCRLETGIEQDRP</sequence>
<reference evidence="2 3" key="1">
    <citation type="submission" date="2017-07" db="EMBL/GenBank/DDBJ databases">
        <title>First draft Genome Sequence of Nocardia cerradoensis isolated from human infection.</title>
        <authorList>
            <person name="Carrasco G."/>
        </authorList>
    </citation>
    <scope>NUCLEOTIDE SEQUENCE [LARGE SCALE GENOMIC DNA]</scope>
    <source>
        <strain evidence="2 3">CNM20130759</strain>
    </source>
</reference>
<proteinExistence type="predicted"/>
<dbReference type="AlphaFoldDB" id="A0A231GXC5"/>
<organism evidence="2 3">
    <name type="scientific">Nocardia cerradoensis</name>
    <dbReference type="NCBI Taxonomy" id="85688"/>
    <lineage>
        <taxon>Bacteria</taxon>
        <taxon>Bacillati</taxon>
        <taxon>Actinomycetota</taxon>
        <taxon>Actinomycetes</taxon>
        <taxon>Mycobacteriales</taxon>
        <taxon>Nocardiaceae</taxon>
        <taxon>Nocardia</taxon>
    </lineage>
</organism>